<evidence type="ECO:0000256" key="1">
    <source>
        <dbReference type="SAM" id="MobiDB-lite"/>
    </source>
</evidence>
<evidence type="ECO:0000256" key="2">
    <source>
        <dbReference type="SAM" id="Phobius"/>
    </source>
</evidence>
<feature type="compositionally biased region" description="Acidic residues" evidence="1">
    <location>
        <begin position="240"/>
        <end position="256"/>
    </location>
</feature>
<gene>
    <name evidence="3" type="ORF">HYPSUDRAFT_66596</name>
</gene>
<dbReference type="AlphaFoldDB" id="A0A0D2MHK7"/>
<feature type="transmembrane region" description="Helical" evidence="2">
    <location>
        <begin position="303"/>
        <end position="323"/>
    </location>
</feature>
<feature type="region of interest" description="Disordered" evidence="1">
    <location>
        <begin position="168"/>
        <end position="194"/>
    </location>
</feature>
<dbReference type="STRING" id="945553.A0A0D2MHK7"/>
<sequence length="843" mass="91306">MGFASLHSQRFPNANSLQGSLYIRSRIARHRKRRNDWFDGTRAHVRPVTQSKSDKSAMSLRHKKASPQLVLLHLIHHNISSTQRNFSNDIAPHRTSIMLFTVGSLAGGGGTASALKLSLTAGLLAFSTDVSYPSKGHKPASGTLIAAASLAILSPAFINELSHIKHRHTHISSGTSHHEATRSRPFGKPTMTTGGSAGGASGALCAALAAAGIAGAALTIGGSGDEAEYGNFRDASDGGDVSDSDDTSSSSDDSEDPGPIGPVDEETAVKFINDTLEGAPPPPPPNDASELDDENNGPSDYGLGWWFILFALVVLAVLGKLVGHHLFGMDLFMDLWEFCAGKCIDNIDGQRITALLLRCKIHSHFVDVLAFLQRILYICLPDLGFATLLQSSNLSTHPYDHFSDDHSKFLALSEFLTPNVIRLRPEPDMCSLDAAPLHIDMPNIEYSIAPQISPKPSSNWVDTDDEIMDNGTTDAFGLSEQIQFREVWQWVLSPIYDFARQVWGTRAMLAAAAFVVTLYHYTRQRVQEILDSILDCVALATLTLLTPLVEMCARRVGSAQHIPRLELREPEMLTAQWVGCSQPITQLETQERGILAGTIVDEDEVMSSAEVKPSTTDKIPADCFKFTLDVYDSDNDEAYATNYQTEPSVETPDKDARPLPQDAGPCTSDDSHDAVADHDSFARMDSSSLAVDPGLLPPQEESSAACILNPAPLTISSADTVAPVEEKVMKQPMITMRLDTAAAEQKGDDEPAAADPQIPECQPLLHTHSLLAVDTYFSQGGSKTSSICRTSSCPSLIPNWAAKPVTELPSPAPVDTADTREVPECLPIPTFEGPSTRKQRRRR</sequence>
<dbReference type="Proteomes" id="UP000054270">
    <property type="component" value="Unassembled WGS sequence"/>
</dbReference>
<protein>
    <submittedName>
        <fullName evidence="3">Uncharacterized protein</fullName>
    </submittedName>
</protein>
<feature type="region of interest" description="Disordered" evidence="1">
    <location>
        <begin position="642"/>
        <end position="674"/>
    </location>
</feature>
<feature type="region of interest" description="Disordered" evidence="1">
    <location>
        <begin position="808"/>
        <end position="843"/>
    </location>
</feature>
<keyword evidence="2" id="KW-0812">Transmembrane</keyword>
<feature type="region of interest" description="Disordered" evidence="1">
    <location>
        <begin position="229"/>
        <end position="294"/>
    </location>
</feature>
<evidence type="ECO:0000313" key="3">
    <source>
        <dbReference type="EMBL" id="KJA23128.1"/>
    </source>
</evidence>
<keyword evidence="2" id="KW-0472">Membrane</keyword>
<organism evidence="3 4">
    <name type="scientific">Hypholoma sublateritium (strain FD-334 SS-4)</name>
    <dbReference type="NCBI Taxonomy" id="945553"/>
    <lineage>
        <taxon>Eukaryota</taxon>
        <taxon>Fungi</taxon>
        <taxon>Dikarya</taxon>
        <taxon>Basidiomycota</taxon>
        <taxon>Agaricomycotina</taxon>
        <taxon>Agaricomycetes</taxon>
        <taxon>Agaricomycetidae</taxon>
        <taxon>Agaricales</taxon>
        <taxon>Agaricineae</taxon>
        <taxon>Strophariaceae</taxon>
        <taxon>Hypholoma</taxon>
    </lineage>
</organism>
<keyword evidence="2" id="KW-1133">Transmembrane helix</keyword>
<proteinExistence type="predicted"/>
<accession>A0A0D2MHK7</accession>
<evidence type="ECO:0000313" key="4">
    <source>
        <dbReference type="Proteomes" id="UP000054270"/>
    </source>
</evidence>
<dbReference type="EMBL" id="KN817545">
    <property type="protein sequence ID" value="KJA23128.1"/>
    <property type="molecule type" value="Genomic_DNA"/>
</dbReference>
<reference evidence="4" key="1">
    <citation type="submission" date="2014-04" db="EMBL/GenBank/DDBJ databases">
        <title>Evolutionary Origins and Diversification of the Mycorrhizal Mutualists.</title>
        <authorList>
            <consortium name="DOE Joint Genome Institute"/>
            <consortium name="Mycorrhizal Genomics Consortium"/>
            <person name="Kohler A."/>
            <person name="Kuo A."/>
            <person name="Nagy L.G."/>
            <person name="Floudas D."/>
            <person name="Copeland A."/>
            <person name="Barry K.W."/>
            <person name="Cichocki N."/>
            <person name="Veneault-Fourrey C."/>
            <person name="LaButti K."/>
            <person name="Lindquist E.A."/>
            <person name="Lipzen A."/>
            <person name="Lundell T."/>
            <person name="Morin E."/>
            <person name="Murat C."/>
            <person name="Riley R."/>
            <person name="Ohm R."/>
            <person name="Sun H."/>
            <person name="Tunlid A."/>
            <person name="Henrissat B."/>
            <person name="Grigoriev I.V."/>
            <person name="Hibbett D.S."/>
            <person name="Martin F."/>
        </authorList>
    </citation>
    <scope>NUCLEOTIDE SEQUENCE [LARGE SCALE GENOMIC DNA]</scope>
    <source>
        <strain evidence="4">FD-334 SS-4</strain>
    </source>
</reference>
<name>A0A0D2MHK7_HYPSF</name>
<keyword evidence="4" id="KW-1185">Reference proteome</keyword>